<reference evidence="2" key="1">
    <citation type="journal article" date="2010" name="Genome Res.">
        <title>Population genomic sequencing of Coccidioides fungi reveals recent hybridization and transposon control.</title>
        <authorList>
            <person name="Neafsey D.E."/>
            <person name="Barker B.M."/>
            <person name="Sharpton T.J."/>
            <person name="Stajich J.E."/>
            <person name="Park D.J."/>
            <person name="Whiston E."/>
            <person name="Hung C.-Y."/>
            <person name="McMahan C."/>
            <person name="White J."/>
            <person name="Sykes S."/>
            <person name="Heiman D."/>
            <person name="Young S."/>
            <person name="Zeng Q."/>
            <person name="Abouelleil A."/>
            <person name="Aftuck L."/>
            <person name="Bessette D."/>
            <person name="Brown A."/>
            <person name="FitzGerald M."/>
            <person name="Lui A."/>
            <person name="Macdonald J.P."/>
            <person name="Priest M."/>
            <person name="Orbach M.J."/>
            <person name="Galgiani J.N."/>
            <person name="Kirkland T.N."/>
            <person name="Cole G.T."/>
            <person name="Birren B.W."/>
            <person name="Henn M.R."/>
            <person name="Taylor J.W."/>
            <person name="Rounsley S.D."/>
        </authorList>
    </citation>
    <scope>NUCLEOTIDE SEQUENCE [LARGE SCALE GENOMIC DNA]</scope>
    <source>
        <strain evidence="2">RMSCC 2394</strain>
    </source>
</reference>
<organism evidence="1 2">
    <name type="scientific">Coccidioides immitis RMSCC 2394</name>
    <dbReference type="NCBI Taxonomy" id="404692"/>
    <lineage>
        <taxon>Eukaryota</taxon>
        <taxon>Fungi</taxon>
        <taxon>Dikarya</taxon>
        <taxon>Ascomycota</taxon>
        <taxon>Pezizomycotina</taxon>
        <taxon>Eurotiomycetes</taxon>
        <taxon>Eurotiomycetidae</taxon>
        <taxon>Onygenales</taxon>
        <taxon>Onygenaceae</taxon>
        <taxon>Coccidioides</taxon>
    </lineage>
</organism>
<dbReference type="EMBL" id="DS028094">
    <property type="protein sequence ID" value="KMP03938.1"/>
    <property type="molecule type" value="Genomic_DNA"/>
</dbReference>
<evidence type="ECO:0000313" key="2">
    <source>
        <dbReference type="Proteomes" id="UP000054565"/>
    </source>
</evidence>
<name>A0A0J6YAW3_COCIT</name>
<accession>A0A0J6YAW3</accession>
<evidence type="ECO:0000313" key="1">
    <source>
        <dbReference type="EMBL" id="KMP03938.1"/>
    </source>
</evidence>
<dbReference type="AlphaFoldDB" id="A0A0J6YAW3"/>
<proteinExistence type="predicted"/>
<dbReference type="Proteomes" id="UP000054565">
    <property type="component" value="Unassembled WGS sequence"/>
</dbReference>
<gene>
    <name evidence="1" type="ORF">CIRG_03630</name>
</gene>
<protein>
    <submittedName>
        <fullName evidence="1">Uncharacterized protein</fullName>
    </submittedName>
</protein>
<sequence length="249" mass="27359">MATSLHLNAQDAQQRSALAQITTPLQNPLDRNNCCLLLYSSFSCCGLVLWKLAVGSVGKTYLFPAPRLQPHAWAWSRATIRMLGNFWKECEGSYSHEANISWANNPNKSASTTILARMTVTSSSRFASGSASWGEGLASDTAGLQILPFNQISNACCPPILVLQQGSDRSTIVPLPWKEYFGVIKMEYPITPIIFINCELFPASFNDPGVMSETGSDTGQQSQCLNQLCMLQFLVLKKSRSLNDPWPCA</sequence>